<dbReference type="RefSeq" id="XP_018064428.1">
    <property type="nucleotide sequence ID" value="XM_018218852.1"/>
</dbReference>
<organism evidence="1 2">
    <name type="scientific">Mollisia scopiformis</name>
    <name type="common">Conifer needle endophyte fungus</name>
    <name type="synonym">Phialocephala scopiformis</name>
    <dbReference type="NCBI Taxonomy" id="149040"/>
    <lineage>
        <taxon>Eukaryota</taxon>
        <taxon>Fungi</taxon>
        <taxon>Dikarya</taxon>
        <taxon>Ascomycota</taxon>
        <taxon>Pezizomycotina</taxon>
        <taxon>Leotiomycetes</taxon>
        <taxon>Helotiales</taxon>
        <taxon>Mollisiaceae</taxon>
        <taxon>Mollisia</taxon>
    </lineage>
</organism>
<evidence type="ECO:0000313" key="1">
    <source>
        <dbReference type="EMBL" id="KUJ10073.1"/>
    </source>
</evidence>
<gene>
    <name evidence="1" type="ORF">LY89DRAFT_723874</name>
</gene>
<dbReference type="InParanoid" id="A0A132BCU5"/>
<accession>A0A132BCU5</accession>
<name>A0A132BCU5_MOLSC</name>
<reference evidence="1 2" key="1">
    <citation type="submission" date="2015-10" db="EMBL/GenBank/DDBJ databases">
        <title>Full genome of DAOMC 229536 Phialocephala scopiformis, a fungal endophyte of spruce producing the potent anti-insectan compound rugulosin.</title>
        <authorList>
            <consortium name="DOE Joint Genome Institute"/>
            <person name="Walker A.K."/>
            <person name="Frasz S.L."/>
            <person name="Seifert K.A."/>
            <person name="Miller J.D."/>
            <person name="Mondo S.J."/>
            <person name="Labutti K."/>
            <person name="Lipzen A."/>
            <person name="Dockter R."/>
            <person name="Kennedy M."/>
            <person name="Grigoriev I.V."/>
            <person name="Spatafora J.W."/>
        </authorList>
    </citation>
    <scope>NUCLEOTIDE SEQUENCE [LARGE SCALE GENOMIC DNA]</scope>
    <source>
        <strain evidence="1 2">CBS 120377</strain>
    </source>
</reference>
<dbReference type="OrthoDB" id="2823490at2759"/>
<proteinExistence type="predicted"/>
<keyword evidence="2" id="KW-1185">Reference proteome</keyword>
<protein>
    <submittedName>
        <fullName evidence="1">Uncharacterized protein</fullName>
    </submittedName>
</protein>
<dbReference type="GeneID" id="28828578"/>
<dbReference type="KEGG" id="psco:LY89DRAFT_723874"/>
<sequence length="330" mass="38394">MTSLLSLPRELRDQIFDIFVAARNERPKDIESIQTRQYTYTEHILNQVKVDCIHHNRRNIGLVSLLLANKQLNAETKDAFERFEGRGKYELDIFVTGEREFWPTWIYLPKRTNIMEELHITFRVFEGEDFWLRASGSKPINYIGGWAFFHLLERLLKEGPRAVCAHGSSKHSSTITERTLSWAEALRGKAPALDQSLRIRKLYLHFETGFEGDFKEYIGMDCLRLDEMQRLGSRSKGTDCKTPGGRLAAAFSTEITDIMQNRWADLETWLDRIGSIWSHFDDRPLFSYDFAKRLSELAVLNGRGHPEIDPLYRSRVKFGLGVIKLGQFWK</sequence>
<dbReference type="AlphaFoldDB" id="A0A132BCU5"/>
<dbReference type="EMBL" id="KQ947430">
    <property type="protein sequence ID" value="KUJ10073.1"/>
    <property type="molecule type" value="Genomic_DNA"/>
</dbReference>
<dbReference type="Proteomes" id="UP000070700">
    <property type="component" value="Unassembled WGS sequence"/>
</dbReference>
<evidence type="ECO:0000313" key="2">
    <source>
        <dbReference type="Proteomes" id="UP000070700"/>
    </source>
</evidence>